<reference evidence="2" key="1">
    <citation type="submission" date="2021-03" db="EMBL/GenBank/DDBJ databases">
        <authorList>
            <person name="Kanchanasin P."/>
            <person name="Saeng-In P."/>
            <person name="Phongsopitanun W."/>
            <person name="Yuki M."/>
            <person name="Kudo T."/>
            <person name="Ohkuma M."/>
            <person name="Tanasupawat S."/>
        </authorList>
    </citation>
    <scope>NUCLEOTIDE SEQUENCE</scope>
    <source>
        <strain evidence="2">GKU 128</strain>
    </source>
</reference>
<dbReference type="EMBL" id="JAGEOJ010000003">
    <property type="protein sequence ID" value="MBO2447093.1"/>
    <property type="molecule type" value="Genomic_DNA"/>
</dbReference>
<evidence type="ECO:0000313" key="2">
    <source>
        <dbReference type="EMBL" id="MBO2447093.1"/>
    </source>
</evidence>
<organism evidence="2 3">
    <name type="scientific">Actinomadura barringtoniae</name>
    <dbReference type="NCBI Taxonomy" id="1427535"/>
    <lineage>
        <taxon>Bacteria</taxon>
        <taxon>Bacillati</taxon>
        <taxon>Actinomycetota</taxon>
        <taxon>Actinomycetes</taxon>
        <taxon>Streptosporangiales</taxon>
        <taxon>Thermomonosporaceae</taxon>
        <taxon>Actinomadura</taxon>
    </lineage>
</organism>
<evidence type="ECO:0000256" key="1">
    <source>
        <dbReference type="SAM" id="MobiDB-lite"/>
    </source>
</evidence>
<gene>
    <name evidence="2" type="ORF">J4573_08335</name>
</gene>
<accession>A0A939PBN3</accession>
<feature type="region of interest" description="Disordered" evidence="1">
    <location>
        <begin position="1"/>
        <end position="51"/>
    </location>
</feature>
<dbReference type="AlphaFoldDB" id="A0A939PBN3"/>
<comment type="caution">
    <text evidence="2">The sequence shown here is derived from an EMBL/GenBank/DDBJ whole genome shotgun (WGS) entry which is preliminary data.</text>
</comment>
<name>A0A939PBN3_9ACTN</name>
<sequence>MTDSPQGPAATSHLPAASSPDLAYRSRTPEPTSELDKTDHPMHQAASQTCPTPTRARLLRDIARPVHSGIVGPYANDWLRAAFVEALVSDERLPDVVTTRHDLDLMLCGRADQLALVELEDRLHVFGALEEAIEHLETMADRIRSGQGAPTAIWFATPGQDSDVVYQTIEYWAGLDLIALLRGPWPHGPSHYPQPAHRPISRSQAFTAQPVNDSIVLLREIG</sequence>
<proteinExistence type="predicted"/>
<evidence type="ECO:0000313" key="3">
    <source>
        <dbReference type="Proteomes" id="UP000669179"/>
    </source>
</evidence>
<dbReference type="RefSeq" id="WP_208254697.1">
    <property type="nucleotide sequence ID" value="NZ_JAGEOJ010000003.1"/>
</dbReference>
<protein>
    <submittedName>
        <fullName evidence="2">Uncharacterized protein</fullName>
    </submittedName>
</protein>
<keyword evidence="3" id="KW-1185">Reference proteome</keyword>
<dbReference type="Proteomes" id="UP000669179">
    <property type="component" value="Unassembled WGS sequence"/>
</dbReference>